<dbReference type="PANTHER" id="PTHR31373:SF17">
    <property type="entry name" value="OS06G0652100 PROTEIN"/>
    <property type="match status" value="1"/>
</dbReference>
<evidence type="ECO:0000259" key="2">
    <source>
        <dbReference type="Pfam" id="PF25043"/>
    </source>
</evidence>
<dbReference type="InterPro" id="IPR011205">
    <property type="entry name" value="UCP015417_vWA"/>
</dbReference>
<name>A0AAD8VQW6_LOLMU</name>
<evidence type="ECO:0000313" key="3">
    <source>
        <dbReference type="EMBL" id="KAK1613458.1"/>
    </source>
</evidence>
<dbReference type="PANTHER" id="PTHR31373">
    <property type="entry name" value="OS06G0652100 PROTEIN"/>
    <property type="match status" value="1"/>
</dbReference>
<comment type="caution">
    <text evidence="3">The sequence shown here is derived from an EMBL/GenBank/DDBJ whole genome shotgun (WGS) entry which is preliminary data.</text>
</comment>
<keyword evidence="4" id="KW-1185">Reference proteome</keyword>
<dbReference type="InterPro" id="IPR058580">
    <property type="entry name" value="DUF2828"/>
</dbReference>
<sequence length="128" mass="14157">MSTTPTAHELLRKEAYVSLCHALRLPEIFISAREWGKVVYMRLASIAMKNYKDLSSSTTMLASTNALPTSSPASGSARCCAMCDVSGSMWGEPMDVCVALGLLLSELCDEPWRHRVITFSNRPQLHHI</sequence>
<dbReference type="EMBL" id="JAUUTY010000007">
    <property type="protein sequence ID" value="KAK1613458.1"/>
    <property type="molecule type" value="Genomic_DNA"/>
</dbReference>
<dbReference type="Pfam" id="PF25043">
    <property type="entry name" value="DUF7788"/>
    <property type="match status" value="1"/>
</dbReference>
<reference evidence="3" key="1">
    <citation type="submission" date="2023-07" db="EMBL/GenBank/DDBJ databases">
        <title>A chromosome-level genome assembly of Lolium multiflorum.</title>
        <authorList>
            <person name="Chen Y."/>
            <person name="Copetti D."/>
            <person name="Kolliker R."/>
            <person name="Studer B."/>
        </authorList>
    </citation>
    <scope>NUCLEOTIDE SEQUENCE</scope>
    <source>
        <strain evidence="3">02402/16</strain>
        <tissue evidence="3">Leaf</tissue>
    </source>
</reference>
<dbReference type="InterPro" id="IPR056690">
    <property type="entry name" value="DUF7788"/>
</dbReference>
<protein>
    <submittedName>
        <fullName evidence="3">Uncharacterized protein</fullName>
    </submittedName>
</protein>
<proteinExistence type="predicted"/>
<evidence type="ECO:0000313" key="4">
    <source>
        <dbReference type="Proteomes" id="UP001231189"/>
    </source>
</evidence>
<dbReference type="AlphaFoldDB" id="A0AAD8VQW6"/>
<dbReference type="Pfam" id="PF11443">
    <property type="entry name" value="DUF2828"/>
    <property type="match status" value="1"/>
</dbReference>
<gene>
    <name evidence="3" type="ORF">QYE76_037131</name>
</gene>
<feature type="domain" description="DUF7788" evidence="2">
    <location>
        <begin position="79"/>
        <end position="128"/>
    </location>
</feature>
<evidence type="ECO:0000259" key="1">
    <source>
        <dbReference type="Pfam" id="PF11443"/>
    </source>
</evidence>
<organism evidence="3 4">
    <name type="scientific">Lolium multiflorum</name>
    <name type="common">Italian ryegrass</name>
    <name type="synonym">Lolium perenne subsp. multiflorum</name>
    <dbReference type="NCBI Taxonomy" id="4521"/>
    <lineage>
        <taxon>Eukaryota</taxon>
        <taxon>Viridiplantae</taxon>
        <taxon>Streptophyta</taxon>
        <taxon>Embryophyta</taxon>
        <taxon>Tracheophyta</taxon>
        <taxon>Spermatophyta</taxon>
        <taxon>Magnoliopsida</taxon>
        <taxon>Liliopsida</taxon>
        <taxon>Poales</taxon>
        <taxon>Poaceae</taxon>
        <taxon>BOP clade</taxon>
        <taxon>Pooideae</taxon>
        <taxon>Poodae</taxon>
        <taxon>Poeae</taxon>
        <taxon>Poeae Chloroplast Group 2 (Poeae type)</taxon>
        <taxon>Loliodinae</taxon>
        <taxon>Loliinae</taxon>
        <taxon>Lolium</taxon>
    </lineage>
</organism>
<dbReference type="Proteomes" id="UP001231189">
    <property type="component" value="Unassembled WGS sequence"/>
</dbReference>
<accession>A0AAD8VQW6</accession>
<feature type="domain" description="DUF2828" evidence="1">
    <location>
        <begin position="6"/>
        <end position="54"/>
    </location>
</feature>